<gene>
    <name evidence="2" type="ORF">SAMN02745132_02220</name>
</gene>
<feature type="repeat" description="TPR" evidence="1">
    <location>
        <begin position="224"/>
        <end position="257"/>
    </location>
</feature>
<proteinExistence type="predicted"/>
<dbReference type="OrthoDB" id="9769023at2"/>
<sequence length="481" mass="52291">MKSKLNKALASYSRASFSPVKKLILTSVLMVGLVGCANMSVQGLFSHYSAGMSESRSLAQQGAFSEAIDALPLGAGGNVLDEMERSRLALMAGDQAQMHDALNLADLAAKEQASQAVIQVSEGFNQVGALATNDNALTYVAPSYELGFLHLYRVRSYLEKGDLQGALVEVRRAKQIQEDAKKLREKELTLAEESASEHGISDNVGAILSRYPQSSDLLGAVQNAYLFYLSALLYEAEGNENSAFIDYNRALAVVPNNHYVADAAMRVAAKQGRKSELKLLERKYGDYAAPAKGSAKLVVLVEDGFVDARLGWRLPFWVTDSNGNVESHTLALPYYAQSRGTQPESFSLDGKRVRLDALADVNAMARHALNEAMPGMVVRQILRVLAKNELHKSISKNDESGLGSLLTSVYNAVSEQPDTRSWQTLPARASLYSVYIRPGKHELSIDGKTITVNLTPERTTLLWLSMASGEVVDWQGTLGGV</sequence>
<dbReference type="InterPro" id="IPR019734">
    <property type="entry name" value="TPR_rpt"/>
</dbReference>
<protein>
    <submittedName>
        <fullName evidence="2">Uncharacterized protein</fullName>
    </submittedName>
</protein>
<evidence type="ECO:0000313" key="3">
    <source>
        <dbReference type="Proteomes" id="UP000190162"/>
    </source>
</evidence>
<dbReference type="SUPFAM" id="SSF48452">
    <property type="entry name" value="TPR-like"/>
    <property type="match status" value="1"/>
</dbReference>
<evidence type="ECO:0000256" key="1">
    <source>
        <dbReference type="PROSITE-ProRule" id="PRU00339"/>
    </source>
</evidence>
<accession>A0A1T4UQ19</accession>
<dbReference type="Gene3D" id="1.25.40.10">
    <property type="entry name" value="Tetratricopeptide repeat domain"/>
    <property type="match status" value="1"/>
</dbReference>
<organism evidence="2 3">
    <name type="scientific">Enterovibrio nigricans DSM 22720</name>
    <dbReference type="NCBI Taxonomy" id="1121868"/>
    <lineage>
        <taxon>Bacteria</taxon>
        <taxon>Pseudomonadati</taxon>
        <taxon>Pseudomonadota</taxon>
        <taxon>Gammaproteobacteria</taxon>
        <taxon>Vibrionales</taxon>
        <taxon>Vibrionaceae</taxon>
        <taxon>Enterovibrio</taxon>
    </lineage>
</organism>
<evidence type="ECO:0000313" key="2">
    <source>
        <dbReference type="EMBL" id="SKA54832.1"/>
    </source>
</evidence>
<dbReference type="Proteomes" id="UP000190162">
    <property type="component" value="Unassembled WGS sequence"/>
</dbReference>
<keyword evidence="1" id="KW-0802">TPR repeat</keyword>
<dbReference type="PROSITE" id="PS50005">
    <property type="entry name" value="TPR"/>
    <property type="match status" value="1"/>
</dbReference>
<dbReference type="EMBL" id="FUXU01000024">
    <property type="protein sequence ID" value="SKA54832.1"/>
    <property type="molecule type" value="Genomic_DNA"/>
</dbReference>
<reference evidence="3" key="1">
    <citation type="submission" date="2017-02" db="EMBL/GenBank/DDBJ databases">
        <authorList>
            <person name="Varghese N."/>
            <person name="Submissions S."/>
        </authorList>
    </citation>
    <scope>NUCLEOTIDE SEQUENCE [LARGE SCALE GENOMIC DNA]</scope>
    <source>
        <strain evidence="3">DSM 22720</strain>
    </source>
</reference>
<dbReference type="AlphaFoldDB" id="A0A1T4UQ19"/>
<keyword evidence="3" id="KW-1185">Reference proteome</keyword>
<dbReference type="InterPro" id="IPR011990">
    <property type="entry name" value="TPR-like_helical_dom_sf"/>
</dbReference>
<name>A0A1T4UQ19_9GAMM</name>